<dbReference type="KEGG" id="bmeg:BG04_4284"/>
<proteinExistence type="predicted"/>
<protein>
    <recommendedName>
        <fullName evidence="3">Group-specific protein</fullName>
    </recommendedName>
</protein>
<dbReference type="RefSeq" id="WP_013082833.1">
    <property type="nucleotide sequence ID" value="NZ_BCVB01000005.1"/>
</dbReference>
<dbReference type="EMBL" id="CP009920">
    <property type="protein sequence ID" value="AJI20627.1"/>
    <property type="molecule type" value="Genomic_DNA"/>
</dbReference>
<dbReference type="GeneID" id="93642295"/>
<name>A0A0B6AHU9_PRIM2</name>
<dbReference type="HOGENOM" id="CLU_124985_0_0_9"/>
<evidence type="ECO:0000313" key="2">
    <source>
        <dbReference type="Proteomes" id="UP000031829"/>
    </source>
</evidence>
<accession>A0A0B6AHU9</accession>
<evidence type="ECO:0008006" key="3">
    <source>
        <dbReference type="Google" id="ProtNLM"/>
    </source>
</evidence>
<sequence>MFDPIVFDNLKVVVEGEIYDLDLSGQVSVTNREDFVDLAQFTRTYRISFQPHFCCTASLTLSTDLDNIHAELTPSRVEKPGCTVYIHFQLKKQKPFEEAEFRNIQEMCERIWGTTRVVKQRITHEVGGSEYENNIAVTFNRFIYEDQVGDLIEMIDYMLQTTDQLKVLYDKS</sequence>
<reference evidence="1 2" key="1">
    <citation type="journal article" date="2015" name="Genome Announc.">
        <title>Complete genome sequences for 35 biothreat assay-relevant bacillus species.</title>
        <authorList>
            <person name="Johnson S.L."/>
            <person name="Daligault H.E."/>
            <person name="Davenport K.W."/>
            <person name="Jaissle J."/>
            <person name="Frey K.G."/>
            <person name="Ladner J.T."/>
            <person name="Broomall S.M."/>
            <person name="Bishop-Lilly K.A."/>
            <person name="Bruce D.C."/>
            <person name="Gibbons H.S."/>
            <person name="Coyne S.R."/>
            <person name="Lo C.C."/>
            <person name="Meincke L."/>
            <person name="Munk A.C."/>
            <person name="Koroleva G.I."/>
            <person name="Rosenzweig C.N."/>
            <person name="Palacios G.F."/>
            <person name="Redden C.L."/>
            <person name="Minogue T.D."/>
            <person name="Chain P.S."/>
        </authorList>
    </citation>
    <scope>NUCLEOTIDE SEQUENCE [LARGE SCALE GENOMIC DNA]</scope>
    <source>
        <strain evidence="2">ATCC 14581 / DSM 32 / JCM 2506 / NBRC 15308 / NCIMB 9376 / NCTC 10342 / NRRL B-14308 / VKM B-512</strain>
    </source>
</reference>
<organism evidence="1 2">
    <name type="scientific">Priestia megaterium (strain ATCC 14581 / DSM 32 / CCUG 1817 / JCM 2506 / NBRC 15308 / NCIMB 9376 / NCTC 10342 / NRRL B-14308 / VKM B-512 / Ford 19)</name>
    <name type="common">Bacillus megaterium</name>
    <dbReference type="NCBI Taxonomy" id="1348623"/>
    <lineage>
        <taxon>Bacteria</taxon>
        <taxon>Bacillati</taxon>
        <taxon>Bacillota</taxon>
        <taxon>Bacilli</taxon>
        <taxon>Bacillales</taxon>
        <taxon>Bacillaceae</taxon>
        <taxon>Priestia</taxon>
    </lineage>
</organism>
<evidence type="ECO:0000313" key="1">
    <source>
        <dbReference type="EMBL" id="AJI20627.1"/>
    </source>
</evidence>
<gene>
    <name evidence="1" type="ORF">BG04_4284</name>
</gene>
<dbReference type="Proteomes" id="UP000031829">
    <property type="component" value="Chromosome"/>
</dbReference>
<dbReference type="PATRIC" id="fig|592022.4.peg.1883"/>
<dbReference type="AlphaFoldDB" id="A0A0B6AHU9"/>